<dbReference type="PROSITE" id="PS51257">
    <property type="entry name" value="PROKAR_LIPOPROTEIN"/>
    <property type="match status" value="1"/>
</dbReference>
<dbReference type="EMBL" id="MTSE01000006">
    <property type="protein sequence ID" value="OUJ73427.1"/>
    <property type="molecule type" value="Genomic_DNA"/>
</dbReference>
<comment type="caution">
    <text evidence="1">The sequence shown here is derived from an EMBL/GenBank/DDBJ whole genome shotgun (WGS) entry which is preliminary data.</text>
</comment>
<dbReference type="Gene3D" id="2.60.120.260">
    <property type="entry name" value="Galactose-binding domain-like"/>
    <property type="match status" value="1"/>
</dbReference>
<dbReference type="OrthoDB" id="882450at2"/>
<accession>A0A243WCX8</accession>
<evidence type="ECO:0000313" key="1">
    <source>
        <dbReference type="EMBL" id="OUJ73427.1"/>
    </source>
</evidence>
<proteinExistence type="predicted"/>
<dbReference type="RefSeq" id="WP_086594618.1">
    <property type="nucleotide sequence ID" value="NZ_MTSE01000006.1"/>
</dbReference>
<keyword evidence="2" id="KW-1185">Reference proteome</keyword>
<dbReference type="AlphaFoldDB" id="A0A243WCX8"/>
<dbReference type="Proteomes" id="UP000194873">
    <property type="component" value="Unassembled WGS sequence"/>
</dbReference>
<organism evidence="1 2">
    <name type="scientific">Hymenobacter crusticola</name>
    <dbReference type="NCBI Taxonomy" id="1770526"/>
    <lineage>
        <taxon>Bacteria</taxon>
        <taxon>Pseudomonadati</taxon>
        <taxon>Bacteroidota</taxon>
        <taxon>Cytophagia</taxon>
        <taxon>Cytophagales</taxon>
        <taxon>Hymenobacteraceae</taxon>
        <taxon>Hymenobacter</taxon>
    </lineage>
</organism>
<gene>
    <name evidence="1" type="ORF">BXP70_13515</name>
</gene>
<sequence length="178" mass="19812">MKNFVRFLVLASLFSSCSSDDKLTVGPNTITVNDFESLAGWVGDQATLTKTRAHSGKYALEVNKDHDFSLTYDAVLGQISPRKLKKIHLEAWAFRPNPNAKGVLGIQIVDPAQNNKDVAGDGIYLESDVKEFNKWVKVSKDITLPDNLVYTQHLRLFLWRGAGSEPTYVDDVNLTIAD</sequence>
<protein>
    <recommendedName>
        <fullName evidence="3">CBM-cenC domain-containing protein</fullName>
    </recommendedName>
</protein>
<name>A0A243WCX8_9BACT</name>
<reference evidence="1 2" key="1">
    <citation type="submission" date="2017-01" db="EMBL/GenBank/DDBJ databases">
        <title>A new Hymenobacter.</title>
        <authorList>
            <person name="Liang Y."/>
            <person name="Feng F."/>
        </authorList>
    </citation>
    <scope>NUCLEOTIDE SEQUENCE [LARGE SCALE GENOMIC DNA]</scope>
    <source>
        <strain evidence="1">MIMBbqt21</strain>
    </source>
</reference>
<evidence type="ECO:0008006" key="3">
    <source>
        <dbReference type="Google" id="ProtNLM"/>
    </source>
</evidence>
<evidence type="ECO:0000313" key="2">
    <source>
        <dbReference type="Proteomes" id="UP000194873"/>
    </source>
</evidence>